<accession>A0A9D3WPS7</accession>
<evidence type="ECO:0000313" key="1">
    <source>
        <dbReference type="EMBL" id="KAH1165098.1"/>
    </source>
</evidence>
<keyword evidence="2" id="KW-1185">Reference proteome</keyword>
<reference evidence="1" key="1">
    <citation type="submission" date="2021-09" db="EMBL/GenBank/DDBJ databases">
        <title>The genome of Mauremys mutica provides insights into the evolution of semi-aquatic lifestyle.</title>
        <authorList>
            <person name="Gong S."/>
            <person name="Gao Y."/>
        </authorList>
    </citation>
    <scope>NUCLEOTIDE SEQUENCE</scope>
    <source>
        <strain evidence="1">MM-2020</strain>
        <tissue evidence="1">Muscle</tissue>
    </source>
</reference>
<comment type="caution">
    <text evidence="1">The sequence shown here is derived from an EMBL/GenBank/DDBJ whole genome shotgun (WGS) entry which is preliminary data.</text>
</comment>
<gene>
    <name evidence="1" type="ORF">KIL84_022657</name>
</gene>
<sequence length="122" mass="14321">MDTFMLLKGKRSRIFFFLNMHYKLTPKLQPAVERKSQLIEVAPLTITREIIFFSNEDSSNTAILMPLISQLALKYIIQSGILQNSFFSLKKILPHLDFKGYHDWRLLANRHFVTVEKCHNSH</sequence>
<dbReference type="Proteomes" id="UP000827986">
    <property type="component" value="Unassembled WGS sequence"/>
</dbReference>
<organism evidence="1 2">
    <name type="scientific">Mauremys mutica</name>
    <name type="common">yellowpond turtle</name>
    <dbReference type="NCBI Taxonomy" id="74926"/>
    <lineage>
        <taxon>Eukaryota</taxon>
        <taxon>Metazoa</taxon>
        <taxon>Chordata</taxon>
        <taxon>Craniata</taxon>
        <taxon>Vertebrata</taxon>
        <taxon>Euteleostomi</taxon>
        <taxon>Archelosauria</taxon>
        <taxon>Testudinata</taxon>
        <taxon>Testudines</taxon>
        <taxon>Cryptodira</taxon>
        <taxon>Durocryptodira</taxon>
        <taxon>Testudinoidea</taxon>
        <taxon>Geoemydidae</taxon>
        <taxon>Geoemydinae</taxon>
        <taxon>Mauremys</taxon>
    </lineage>
</organism>
<evidence type="ECO:0000313" key="2">
    <source>
        <dbReference type="Proteomes" id="UP000827986"/>
    </source>
</evidence>
<protein>
    <submittedName>
        <fullName evidence="1">Uncharacterized protein</fullName>
    </submittedName>
</protein>
<dbReference type="AlphaFoldDB" id="A0A9D3WPS7"/>
<proteinExistence type="predicted"/>
<name>A0A9D3WPS7_9SAUR</name>
<dbReference type="EMBL" id="JAHDVG010000488">
    <property type="protein sequence ID" value="KAH1165098.1"/>
    <property type="molecule type" value="Genomic_DNA"/>
</dbReference>